<dbReference type="GO" id="GO:0005829">
    <property type="term" value="C:cytosol"/>
    <property type="evidence" value="ECO:0007669"/>
    <property type="project" value="TreeGrafter"/>
</dbReference>
<keyword evidence="5 8" id="KW-0808">Transferase</keyword>
<dbReference type="InterPro" id="IPR036477">
    <property type="entry name" value="Formyl_transf_N_sf"/>
</dbReference>
<dbReference type="Gene3D" id="3.40.50.170">
    <property type="entry name" value="Formyl transferase, N-terminal domain"/>
    <property type="match status" value="1"/>
</dbReference>
<evidence type="ECO:0000256" key="8">
    <source>
        <dbReference type="HAMAP-Rule" id="MF_00182"/>
    </source>
</evidence>
<organism evidence="9 10">
    <name type="scientific">Lysobacter enzymogenes</name>
    <dbReference type="NCBI Taxonomy" id="69"/>
    <lineage>
        <taxon>Bacteria</taxon>
        <taxon>Pseudomonadati</taxon>
        <taxon>Pseudomonadota</taxon>
        <taxon>Gammaproteobacteria</taxon>
        <taxon>Lysobacterales</taxon>
        <taxon>Lysobacteraceae</taxon>
        <taxon>Lysobacter</taxon>
    </lineage>
</organism>
<dbReference type="PANTHER" id="PTHR11138">
    <property type="entry name" value="METHIONYL-TRNA FORMYLTRANSFERASE"/>
    <property type="match status" value="1"/>
</dbReference>
<evidence type="ECO:0000256" key="5">
    <source>
        <dbReference type="ARBA" id="ARBA00022679"/>
    </source>
</evidence>
<dbReference type="PROSITE" id="PS00373">
    <property type="entry name" value="GART"/>
    <property type="match status" value="1"/>
</dbReference>
<sequence>MRIVFAGTPEFAVPALRAAAQYNEVVAVYTQPDRPAGRGREMALSPVKREALLRGIPVLQPENFKQAVSRKALRALEPDLMVVVAYGLILPQSVLDIPVHGCWNLHASLLPRWRGAAPIQRAIEAGDDETGVCLMRMEKGLDTGPVLLANDTEIGANETGGQLHDRLADIGAQVLRDGLGLLRVGLVPQPYPQPEQGVTYAHKLDKAEARLDWSRPATELANKVRAFNPWPMADALLAGERVRVHGAVALPLAHGAEPGTVLLAGRDGIDVACGDGALRIRVLQREGGKAITAADYLNGRRDLATVR</sequence>
<dbReference type="OrthoDB" id="9802815at2"/>
<evidence type="ECO:0000313" key="9">
    <source>
        <dbReference type="EMBL" id="ALN55715.1"/>
    </source>
</evidence>
<dbReference type="InterPro" id="IPR044135">
    <property type="entry name" value="Met-tRNA-FMT_C"/>
</dbReference>
<gene>
    <name evidence="8 9" type="primary">fmt</name>
    <name evidence="9" type="ORF">GLE_0357</name>
</gene>
<dbReference type="InterPro" id="IPR005794">
    <property type="entry name" value="Fmt"/>
</dbReference>
<evidence type="ECO:0000313" key="10">
    <source>
        <dbReference type="Proteomes" id="UP000061569"/>
    </source>
</evidence>
<keyword evidence="6 8" id="KW-0648">Protein biosynthesis</keyword>
<evidence type="ECO:0000256" key="3">
    <source>
        <dbReference type="ARBA" id="ARBA00012261"/>
    </source>
</evidence>
<proteinExistence type="inferred from homology"/>
<dbReference type="Proteomes" id="UP000061569">
    <property type="component" value="Chromosome"/>
</dbReference>
<evidence type="ECO:0000256" key="4">
    <source>
        <dbReference type="ARBA" id="ARBA00016014"/>
    </source>
</evidence>
<dbReference type="HAMAP" id="MF_00182">
    <property type="entry name" value="Formyl_trans"/>
    <property type="match status" value="1"/>
</dbReference>
<comment type="similarity">
    <text evidence="2 8">Belongs to the Fmt family.</text>
</comment>
<dbReference type="CDD" id="cd08646">
    <property type="entry name" value="FMT_core_Met-tRNA-FMT_N"/>
    <property type="match status" value="1"/>
</dbReference>
<dbReference type="AlphaFoldDB" id="A0A0S2DB25"/>
<dbReference type="InterPro" id="IPR002376">
    <property type="entry name" value="Formyl_transf_N"/>
</dbReference>
<feature type="binding site" evidence="8">
    <location>
        <begin position="108"/>
        <end position="111"/>
    </location>
    <ligand>
        <name>(6S)-5,6,7,8-tetrahydrofolate</name>
        <dbReference type="ChEBI" id="CHEBI:57453"/>
    </ligand>
</feature>
<dbReference type="InterPro" id="IPR001555">
    <property type="entry name" value="GART_AS"/>
</dbReference>
<comment type="function">
    <text evidence="1 8">Attaches a formyl group to the free amino group of methionyl-tRNA(fMet). The formyl group appears to play a dual role in the initiator identity of N-formylmethionyl-tRNA by promoting its recognition by IF2 and preventing the misappropriation of this tRNA by the elongation apparatus.</text>
</comment>
<reference evidence="9 10" key="1">
    <citation type="submission" date="2015-11" db="EMBL/GenBank/DDBJ databases">
        <title>Genome sequences of Lysobacter enzymogenes strain C3 and Lysobacter antibioticus ATCC 29479.</title>
        <authorList>
            <person name="Kobayashi D.Y."/>
        </authorList>
    </citation>
    <scope>NUCLEOTIDE SEQUENCE [LARGE SCALE GENOMIC DNA]</scope>
    <source>
        <strain evidence="9 10">C3</strain>
    </source>
</reference>
<dbReference type="Pfam" id="PF02911">
    <property type="entry name" value="Formyl_trans_C"/>
    <property type="match status" value="1"/>
</dbReference>
<dbReference type="PATRIC" id="fig|69.6.peg.354"/>
<dbReference type="NCBIfam" id="TIGR00460">
    <property type="entry name" value="fmt"/>
    <property type="match status" value="1"/>
</dbReference>
<dbReference type="InterPro" id="IPR037022">
    <property type="entry name" value="Formyl_trans_C_sf"/>
</dbReference>
<dbReference type="InterPro" id="IPR011034">
    <property type="entry name" value="Formyl_transferase-like_C_sf"/>
</dbReference>
<dbReference type="STRING" id="69.GLE_0357"/>
<evidence type="ECO:0000256" key="1">
    <source>
        <dbReference type="ARBA" id="ARBA00002606"/>
    </source>
</evidence>
<evidence type="ECO:0000256" key="2">
    <source>
        <dbReference type="ARBA" id="ARBA00010699"/>
    </source>
</evidence>
<dbReference type="InterPro" id="IPR005793">
    <property type="entry name" value="Formyl_trans_C"/>
</dbReference>
<dbReference type="InterPro" id="IPR041711">
    <property type="entry name" value="Met-tRNA-FMT_N"/>
</dbReference>
<dbReference type="Gene3D" id="3.10.25.10">
    <property type="entry name" value="Formyl transferase, C-terminal domain"/>
    <property type="match status" value="1"/>
</dbReference>
<accession>A0A0S2DB25</accession>
<dbReference type="Pfam" id="PF00551">
    <property type="entry name" value="Formyl_trans_N"/>
    <property type="match status" value="1"/>
</dbReference>
<comment type="catalytic activity">
    <reaction evidence="7 8">
        <text>L-methionyl-tRNA(fMet) + (6R)-10-formyltetrahydrofolate = N-formyl-L-methionyl-tRNA(fMet) + (6S)-5,6,7,8-tetrahydrofolate + H(+)</text>
        <dbReference type="Rhea" id="RHEA:24380"/>
        <dbReference type="Rhea" id="RHEA-COMP:9952"/>
        <dbReference type="Rhea" id="RHEA-COMP:9953"/>
        <dbReference type="ChEBI" id="CHEBI:15378"/>
        <dbReference type="ChEBI" id="CHEBI:57453"/>
        <dbReference type="ChEBI" id="CHEBI:78530"/>
        <dbReference type="ChEBI" id="CHEBI:78844"/>
        <dbReference type="ChEBI" id="CHEBI:195366"/>
        <dbReference type="EC" id="2.1.2.9"/>
    </reaction>
</comment>
<dbReference type="SUPFAM" id="SSF50486">
    <property type="entry name" value="FMT C-terminal domain-like"/>
    <property type="match status" value="1"/>
</dbReference>
<dbReference type="EMBL" id="CP013140">
    <property type="protein sequence ID" value="ALN55715.1"/>
    <property type="molecule type" value="Genomic_DNA"/>
</dbReference>
<dbReference type="EC" id="2.1.2.9" evidence="3 8"/>
<dbReference type="SUPFAM" id="SSF53328">
    <property type="entry name" value="Formyltransferase"/>
    <property type="match status" value="1"/>
</dbReference>
<name>A0A0S2DB25_LYSEN</name>
<evidence type="ECO:0000256" key="6">
    <source>
        <dbReference type="ARBA" id="ARBA00022917"/>
    </source>
</evidence>
<dbReference type="GO" id="GO:0004479">
    <property type="term" value="F:methionyl-tRNA formyltransferase activity"/>
    <property type="evidence" value="ECO:0007669"/>
    <property type="project" value="UniProtKB-UniRule"/>
</dbReference>
<evidence type="ECO:0000256" key="7">
    <source>
        <dbReference type="ARBA" id="ARBA00048558"/>
    </source>
</evidence>
<dbReference type="KEGG" id="lez:GLE_0357"/>
<dbReference type="CDD" id="cd08704">
    <property type="entry name" value="Met_tRNA_FMT_C"/>
    <property type="match status" value="1"/>
</dbReference>
<dbReference type="PANTHER" id="PTHR11138:SF5">
    <property type="entry name" value="METHIONYL-TRNA FORMYLTRANSFERASE, MITOCHONDRIAL"/>
    <property type="match status" value="1"/>
</dbReference>
<protein>
    <recommendedName>
        <fullName evidence="4 8">Methionyl-tRNA formyltransferase</fullName>
        <ecNumber evidence="3 8">2.1.2.9</ecNumber>
    </recommendedName>
</protein>
<dbReference type="FunFam" id="3.40.50.12230:FF:000001">
    <property type="entry name" value="Methionyl-tRNA formyltransferase"/>
    <property type="match status" value="1"/>
</dbReference>